<keyword evidence="8" id="KW-0547">Nucleotide-binding</keyword>
<evidence type="ECO:0000256" key="13">
    <source>
        <dbReference type="ARBA" id="ARBA00031251"/>
    </source>
</evidence>
<evidence type="ECO:0000256" key="12">
    <source>
        <dbReference type="ARBA" id="ARBA00023277"/>
    </source>
</evidence>
<protein>
    <recommendedName>
        <fullName evidence="5">Maltokinase</fullName>
        <ecNumber evidence="4">2.7.1.175</ecNumber>
    </recommendedName>
    <alternativeName>
        <fullName evidence="13">Maltose-1-phosphate synthase</fullName>
    </alternativeName>
</protein>
<evidence type="ECO:0000256" key="9">
    <source>
        <dbReference type="ARBA" id="ARBA00022777"/>
    </source>
</evidence>
<keyword evidence="17" id="KW-1185">Reference proteome</keyword>
<dbReference type="SUPFAM" id="SSF56112">
    <property type="entry name" value="Protein kinase-like (PK-like)"/>
    <property type="match status" value="1"/>
</dbReference>
<keyword evidence="10" id="KW-0067">ATP-binding</keyword>
<evidence type="ECO:0000259" key="15">
    <source>
        <dbReference type="Pfam" id="PF18085"/>
    </source>
</evidence>
<evidence type="ECO:0000256" key="10">
    <source>
        <dbReference type="ARBA" id="ARBA00022840"/>
    </source>
</evidence>
<keyword evidence="7" id="KW-0808">Transferase</keyword>
<evidence type="ECO:0000256" key="3">
    <source>
        <dbReference type="ARBA" id="ARBA00011245"/>
    </source>
</evidence>
<dbReference type="RefSeq" id="WP_265383731.1">
    <property type="nucleotide sequence ID" value="NZ_CP110615.1"/>
</dbReference>
<name>A0ABY6P1V2_9NOCA</name>
<dbReference type="InterPro" id="IPR011009">
    <property type="entry name" value="Kinase-like_dom_sf"/>
</dbReference>
<evidence type="ECO:0000256" key="6">
    <source>
        <dbReference type="ARBA" id="ARBA00022600"/>
    </source>
</evidence>
<dbReference type="EC" id="2.7.1.175" evidence="4"/>
<evidence type="ECO:0000313" key="17">
    <source>
        <dbReference type="Proteomes" id="UP001164965"/>
    </source>
</evidence>
<comment type="subunit">
    <text evidence="3">Monomer.</text>
</comment>
<evidence type="ECO:0000256" key="1">
    <source>
        <dbReference type="ARBA" id="ARBA00004964"/>
    </source>
</evidence>
<comment type="catalytic activity">
    <reaction evidence="14">
        <text>D-maltose + ATP = alpha-maltose 1-phosphate + ADP + H(+)</text>
        <dbReference type="Rhea" id="RHEA:31915"/>
        <dbReference type="ChEBI" id="CHEBI:15378"/>
        <dbReference type="ChEBI" id="CHEBI:17306"/>
        <dbReference type="ChEBI" id="CHEBI:30616"/>
        <dbReference type="ChEBI" id="CHEBI:63576"/>
        <dbReference type="ChEBI" id="CHEBI:456216"/>
        <dbReference type="EC" id="2.7.1.175"/>
    </reaction>
</comment>
<accession>A0ABY6P1V2</accession>
<evidence type="ECO:0000256" key="5">
    <source>
        <dbReference type="ARBA" id="ARBA00013882"/>
    </source>
</evidence>
<sequence>MTGPRGTTLEQALAAWLPAQRWFAHKGHDVAAVEVLHREVLADATTDGGPRTEHLLLAVELADGTRPGYQVPLGLRAELPVALEAWALEGPVDGLVAYDALRDPECIRVLADALAGAHDVGALQFRTEDGVVLEPGMGGRVLGAEQSNTSVVLGEHLLLKVFRQVAPGVNPDLELHRALSAVGCSSIAPVRAWLQGELGGETTTLAMAQDFATNAADGWSMALTSVRDLLSEADLHAEEVGTDFAGEAERLGRSVAEVHQVLATALGSAPRAAGTSPVPAMLARLDAAVAVVPELAELAPAAHALLSAAAEVAVDDEVQRIHGDLHLGQVLRTPAGWLLIDFEGEPAKTLAERREADSTLRDVAGMLRSFDYAAHQQLHDTAPNNQLEFRAKEWAARNTDAFCAGYAEQSGADPRDQLVLLRAYELDKAVYEAVYEARNRPTWLDIPLKAVARLCGVRTRPPLVSPDDPRTEEDDA</sequence>
<evidence type="ECO:0000256" key="14">
    <source>
        <dbReference type="ARBA" id="ARBA00049067"/>
    </source>
</evidence>
<organism evidence="16 17">
    <name type="scientific">Rhodococcus antarcticus</name>
    <dbReference type="NCBI Taxonomy" id="2987751"/>
    <lineage>
        <taxon>Bacteria</taxon>
        <taxon>Bacillati</taxon>
        <taxon>Actinomycetota</taxon>
        <taxon>Actinomycetes</taxon>
        <taxon>Mycobacteriales</taxon>
        <taxon>Nocardiaceae</taxon>
        <taxon>Rhodococcus</taxon>
    </lineage>
</organism>
<evidence type="ECO:0000313" key="16">
    <source>
        <dbReference type="EMBL" id="UZJ25627.1"/>
    </source>
</evidence>
<keyword evidence="11" id="KW-0320">Glycogen biosynthesis</keyword>
<dbReference type="Pfam" id="PF18085">
    <property type="entry name" value="Mak_N_cap"/>
    <property type="match status" value="1"/>
</dbReference>
<dbReference type="EMBL" id="CP110615">
    <property type="protein sequence ID" value="UZJ25627.1"/>
    <property type="molecule type" value="Genomic_DNA"/>
</dbReference>
<keyword evidence="9" id="KW-0418">Kinase</keyword>
<reference evidence="16" key="1">
    <citation type="submission" date="2022-10" db="EMBL/GenBank/DDBJ databases">
        <title>Rhodococcus sp.75.</title>
        <authorList>
            <person name="Sun M."/>
        </authorList>
    </citation>
    <scope>NUCLEOTIDE SEQUENCE</scope>
    <source>
        <strain evidence="16">75</strain>
    </source>
</reference>
<dbReference type="Proteomes" id="UP001164965">
    <property type="component" value="Chromosome"/>
</dbReference>
<proteinExistence type="inferred from homology"/>
<dbReference type="InterPro" id="IPR040999">
    <property type="entry name" value="Mak_N_cap"/>
</dbReference>
<gene>
    <name evidence="16" type="ORF">RHODO2019_04005</name>
</gene>
<evidence type="ECO:0000256" key="7">
    <source>
        <dbReference type="ARBA" id="ARBA00022679"/>
    </source>
</evidence>
<feature type="domain" description="Maltokinase N-terminal cap" evidence="15">
    <location>
        <begin position="16"/>
        <end position="103"/>
    </location>
</feature>
<evidence type="ECO:0000256" key="8">
    <source>
        <dbReference type="ARBA" id="ARBA00022741"/>
    </source>
</evidence>
<comment type="pathway">
    <text evidence="1">Glycan biosynthesis; glycogen biosynthesis.</text>
</comment>
<keyword evidence="12" id="KW-0119">Carbohydrate metabolism</keyword>
<dbReference type="Gene3D" id="3.90.1200.10">
    <property type="match status" value="1"/>
</dbReference>
<evidence type="ECO:0000256" key="11">
    <source>
        <dbReference type="ARBA" id="ARBA00023056"/>
    </source>
</evidence>
<evidence type="ECO:0000256" key="4">
    <source>
        <dbReference type="ARBA" id="ARBA00011962"/>
    </source>
</evidence>
<comment type="similarity">
    <text evidence="2">Belongs to the aminoglycoside phosphotransferase family.</text>
</comment>
<keyword evidence="6" id="KW-0321">Glycogen metabolism</keyword>
<evidence type="ECO:0000256" key="2">
    <source>
        <dbReference type="ARBA" id="ARBA00006219"/>
    </source>
</evidence>